<evidence type="ECO:0000259" key="4">
    <source>
        <dbReference type="PROSITE" id="PS50901"/>
    </source>
</evidence>
<evidence type="ECO:0000313" key="5">
    <source>
        <dbReference type="EMBL" id="MCY6957977.1"/>
    </source>
</evidence>
<feature type="domain" description="FtsK" evidence="4">
    <location>
        <begin position="124"/>
        <end position="323"/>
    </location>
</feature>
<dbReference type="EMBL" id="JAPQFJ010000003">
    <property type="protein sequence ID" value="MCY6957977.1"/>
    <property type="molecule type" value="Genomic_DNA"/>
</dbReference>
<dbReference type="InterPro" id="IPR027417">
    <property type="entry name" value="P-loop_NTPase"/>
</dbReference>
<dbReference type="PANTHER" id="PTHR22683:SF41">
    <property type="entry name" value="DNA TRANSLOCASE FTSK"/>
    <property type="match status" value="1"/>
</dbReference>
<keyword evidence="6" id="KW-1185">Reference proteome</keyword>
<gene>
    <name evidence="5" type="ORF">OW729_05080</name>
</gene>
<feature type="binding site" evidence="3">
    <location>
        <begin position="141"/>
        <end position="148"/>
    </location>
    <ligand>
        <name>ATP</name>
        <dbReference type="ChEBI" id="CHEBI:30616"/>
    </ligand>
</feature>
<reference evidence="5" key="1">
    <citation type="submission" date="2022-12" db="EMBL/GenBank/DDBJ databases">
        <title>Clostridium sp. nov., isolated from industrial wastewater.</title>
        <authorList>
            <person name="Jiayan W."/>
        </authorList>
    </citation>
    <scope>NUCLEOTIDE SEQUENCE</scope>
    <source>
        <strain evidence="5">ZC22-4</strain>
    </source>
</reference>
<dbReference type="SUPFAM" id="SSF52540">
    <property type="entry name" value="P-loop containing nucleoside triphosphate hydrolases"/>
    <property type="match status" value="1"/>
</dbReference>
<sequence length="431" mass="50285">MFKKLIKDLNRSKDLGEFERKWITLMANLKLYNELKQTFSLNNLVKAKYGYKADILIVAGLNSKQLEEKRIYIEDFYGCMFVFNKAKRCNIIHAEFIFNIDKKIEFKIIKAKPTEIYLANTYSNESILLDVVKYPHLLITGGTRSGKSKLMDCILTNLIVNCSRFELELYLVQVAKSDLVLYENCKQTRAFADNLEKTLILLQHIDKKMLDRNNLIKPLRQEAKADNYLDYNKVNPLNELSTVYVVFDEMSSLFQVKGDNKEAKKLKEEIISLIRRIAQFGAGLGVFLICSLQRPTADNLDPFIRSQCTCIISFRQNNSKSSEIVLDDGQMALGLEQREFIYYTNKHNYGIVPLVNNKKIYNYIKPKLETKHRDLFRDLKKQKYRNCIPVDFTKVDKDLVKTKEDKLKENISKISNFVPYTQPKHGREKVK</sequence>
<evidence type="ECO:0000256" key="3">
    <source>
        <dbReference type="PROSITE-ProRule" id="PRU00289"/>
    </source>
</evidence>
<evidence type="ECO:0000256" key="1">
    <source>
        <dbReference type="ARBA" id="ARBA00022741"/>
    </source>
</evidence>
<proteinExistence type="predicted"/>
<dbReference type="Gene3D" id="3.40.50.300">
    <property type="entry name" value="P-loop containing nucleotide triphosphate hydrolases"/>
    <property type="match status" value="1"/>
</dbReference>
<dbReference type="RefSeq" id="WP_268060375.1">
    <property type="nucleotide sequence ID" value="NZ_JAPQFJ010000003.1"/>
</dbReference>
<dbReference type="InterPro" id="IPR050206">
    <property type="entry name" value="FtsK/SpoIIIE/SftA"/>
</dbReference>
<organism evidence="5 6">
    <name type="scientific">Clostridium brassicae</name>
    <dbReference type="NCBI Taxonomy" id="2999072"/>
    <lineage>
        <taxon>Bacteria</taxon>
        <taxon>Bacillati</taxon>
        <taxon>Bacillota</taxon>
        <taxon>Clostridia</taxon>
        <taxon>Eubacteriales</taxon>
        <taxon>Clostridiaceae</taxon>
        <taxon>Clostridium</taxon>
    </lineage>
</organism>
<protein>
    <submittedName>
        <fullName evidence="5">FtsK/SpoIIIE domain-containing protein</fullName>
    </submittedName>
</protein>
<evidence type="ECO:0000256" key="2">
    <source>
        <dbReference type="ARBA" id="ARBA00022840"/>
    </source>
</evidence>
<comment type="caution">
    <text evidence="5">The sequence shown here is derived from an EMBL/GenBank/DDBJ whole genome shotgun (WGS) entry which is preliminary data.</text>
</comment>
<dbReference type="PROSITE" id="PS50901">
    <property type="entry name" value="FTSK"/>
    <property type="match status" value="1"/>
</dbReference>
<name>A0ABT4D6Q9_9CLOT</name>
<keyword evidence="2 3" id="KW-0067">ATP-binding</keyword>
<dbReference type="InterPro" id="IPR002543">
    <property type="entry name" value="FtsK_dom"/>
</dbReference>
<dbReference type="Proteomes" id="UP001144612">
    <property type="component" value="Unassembled WGS sequence"/>
</dbReference>
<keyword evidence="1 3" id="KW-0547">Nucleotide-binding</keyword>
<dbReference type="Pfam" id="PF01580">
    <property type="entry name" value="FtsK_SpoIIIE"/>
    <property type="match status" value="1"/>
</dbReference>
<accession>A0ABT4D6Q9</accession>
<dbReference type="PANTHER" id="PTHR22683">
    <property type="entry name" value="SPORULATION PROTEIN RELATED"/>
    <property type="match status" value="1"/>
</dbReference>
<evidence type="ECO:0000313" key="6">
    <source>
        <dbReference type="Proteomes" id="UP001144612"/>
    </source>
</evidence>